<keyword evidence="2" id="KW-1185">Reference proteome</keyword>
<dbReference type="Gene3D" id="3.40.50.720">
    <property type="entry name" value="NAD(P)-binding Rossmann-like Domain"/>
    <property type="match status" value="1"/>
</dbReference>
<dbReference type="PANTHER" id="PTHR43162:SF1">
    <property type="entry name" value="PRESTALK A DIFFERENTIATION PROTEIN A"/>
    <property type="match status" value="1"/>
</dbReference>
<evidence type="ECO:0008006" key="3">
    <source>
        <dbReference type="Google" id="ProtNLM"/>
    </source>
</evidence>
<dbReference type="PANTHER" id="PTHR43162">
    <property type="match status" value="1"/>
</dbReference>
<evidence type="ECO:0000313" key="1">
    <source>
        <dbReference type="EMBL" id="KAK0704512.1"/>
    </source>
</evidence>
<proteinExistence type="predicted"/>
<comment type="caution">
    <text evidence="1">The sequence shown here is derived from an EMBL/GenBank/DDBJ whole genome shotgun (WGS) entry which is preliminary data.</text>
</comment>
<dbReference type="InterPro" id="IPR036291">
    <property type="entry name" value="NAD(P)-bd_dom_sf"/>
</dbReference>
<accession>A0AA40DKV4</accession>
<gene>
    <name evidence="1" type="ORF">B0H67DRAFT_648940</name>
</gene>
<evidence type="ECO:0000313" key="2">
    <source>
        <dbReference type="Proteomes" id="UP001172102"/>
    </source>
</evidence>
<dbReference type="InterPro" id="IPR051604">
    <property type="entry name" value="Ergot_Alk_Oxidoreductase"/>
</dbReference>
<reference evidence="1" key="1">
    <citation type="submission" date="2023-06" db="EMBL/GenBank/DDBJ databases">
        <title>Genome-scale phylogeny and comparative genomics of the fungal order Sordariales.</title>
        <authorList>
            <consortium name="Lawrence Berkeley National Laboratory"/>
            <person name="Hensen N."/>
            <person name="Bonometti L."/>
            <person name="Westerberg I."/>
            <person name="Brannstrom I.O."/>
            <person name="Guillou S."/>
            <person name="Cros-Aarteil S."/>
            <person name="Calhoun S."/>
            <person name="Haridas S."/>
            <person name="Kuo A."/>
            <person name="Mondo S."/>
            <person name="Pangilinan J."/>
            <person name="Riley R."/>
            <person name="Labutti K."/>
            <person name="Andreopoulos B."/>
            <person name="Lipzen A."/>
            <person name="Chen C."/>
            <person name="Yanf M."/>
            <person name="Daum C."/>
            <person name="Ng V."/>
            <person name="Clum A."/>
            <person name="Steindorff A."/>
            <person name="Ohm R."/>
            <person name="Martin F."/>
            <person name="Silar P."/>
            <person name="Natvig D."/>
            <person name="Lalanne C."/>
            <person name="Gautier V."/>
            <person name="Ament-Velasquez S.L."/>
            <person name="Kruys A."/>
            <person name="Hutchinson M.I."/>
            <person name="Powell A.J."/>
            <person name="Barry K."/>
            <person name="Miller A.N."/>
            <person name="Grigoriev I.V."/>
            <person name="Debuchy R."/>
            <person name="Gladieux P."/>
            <person name="Thoren M.H."/>
            <person name="Johannesson H."/>
        </authorList>
    </citation>
    <scope>NUCLEOTIDE SEQUENCE</scope>
    <source>
        <strain evidence="1">SMH4607-1</strain>
    </source>
</reference>
<name>A0AA40DKV4_9PEZI</name>
<dbReference type="EMBL" id="JAUKUA010000007">
    <property type="protein sequence ID" value="KAK0704512.1"/>
    <property type="molecule type" value="Genomic_DNA"/>
</dbReference>
<dbReference type="SUPFAM" id="SSF51735">
    <property type="entry name" value="NAD(P)-binding Rossmann-fold domains"/>
    <property type="match status" value="1"/>
</dbReference>
<dbReference type="AlphaFoldDB" id="A0AA40DKV4"/>
<sequence>MISPPIIIIFGPTGKVGSAAALFASSLGAKITLGMRDPSKVLPTPLAAGEEQAGGFTRVYADLTKPDTLRTAVQETGAKRAFVYLNYENPDNMKSAFEALKSGGVELVVLLSSYAVQGELSAITPDDFIAWKHAQIELALAGVFGVGGFVAIRGGYFATNSLLWKGMINEGKVKIWCPDAAWDWVSPRDVGAVAGAILVKGPEAVDGSLGRTAVEVIGPDLVSQKEVVETTAKLIGKSVEIESFDESEVVQFFTVGLSIPEKSARTLVDQIALREKGVDSFYRSRYEEAVGNIQKYTGWPPTRFQAWAVKND</sequence>
<organism evidence="1 2">
    <name type="scientific">Lasiosphaeris hirsuta</name>
    <dbReference type="NCBI Taxonomy" id="260670"/>
    <lineage>
        <taxon>Eukaryota</taxon>
        <taxon>Fungi</taxon>
        <taxon>Dikarya</taxon>
        <taxon>Ascomycota</taxon>
        <taxon>Pezizomycotina</taxon>
        <taxon>Sordariomycetes</taxon>
        <taxon>Sordariomycetidae</taxon>
        <taxon>Sordariales</taxon>
        <taxon>Lasiosphaeriaceae</taxon>
        <taxon>Lasiosphaeris</taxon>
    </lineage>
</organism>
<dbReference type="Proteomes" id="UP001172102">
    <property type="component" value="Unassembled WGS sequence"/>
</dbReference>
<protein>
    <recommendedName>
        <fullName evidence="3">NmrA-like domain-containing protein</fullName>
    </recommendedName>
</protein>